<evidence type="ECO:0000259" key="13">
    <source>
        <dbReference type="Pfam" id="PF00535"/>
    </source>
</evidence>
<dbReference type="PRINTS" id="PR01439">
    <property type="entry name" value="CELLSNTHASEA"/>
</dbReference>
<evidence type="ECO:0000313" key="15">
    <source>
        <dbReference type="EMBL" id="MBM6818575.1"/>
    </source>
</evidence>
<dbReference type="InterPro" id="IPR050321">
    <property type="entry name" value="Glycosyltr_2/OpgH_subfam"/>
</dbReference>
<dbReference type="Proteomes" id="UP000767334">
    <property type="component" value="Unassembled WGS sequence"/>
</dbReference>
<feature type="domain" description="Glycosyltransferase 2-like" evidence="13">
    <location>
        <begin position="3"/>
        <end position="169"/>
    </location>
</feature>
<gene>
    <name evidence="15" type="ORF">H6A19_04330</name>
</gene>
<dbReference type="InterPro" id="IPR003919">
    <property type="entry name" value="Cell_synth_A"/>
</dbReference>
<dbReference type="PANTHER" id="PTHR43867:SF2">
    <property type="entry name" value="CELLULOSE SYNTHASE CATALYTIC SUBUNIT A [UDP-FORMING]"/>
    <property type="match status" value="1"/>
</dbReference>
<keyword evidence="4" id="KW-0997">Cell inner membrane</keyword>
<dbReference type="EMBL" id="JACJLL010000016">
    <property type="protein sequence ID" value="MBM6818575.1"/>
    <property type="molecule type" value="Genomic_DNA"/>
</dbReference>
<keyword evidence="8" id="KW-0135">Cellulose biosynthesis</keyword>
<comment type="caution">
    <text evidence="15">The sequence shown here is derived from an EMBL/GenBank/DDBJ whole genome shotgun (WGS) entry which is preliminary data.</text>
</comment>
<evidence type="ECO:0000256" key="9">
    <source>
        <dbReference type="ARBA" id="ARBA00022989"/>
    </source>
</evidence>
<feature type="transmembrane region" description="Helical" evidence="12">
    <location>
        <begin position="358"/>
        <end position="380"/>
    </location>
</feature>
<keyword evidence="3" id="KW-1003">Cell membrane</keyword>
<comment type="catalytic activity">
    <reaction evidence="11">
        <text>[(1-&gt;4)-beta-D-glucosyl](n) + UDP-alpha-D-glucose = [(1-&gt;4)-beta-D-glucosyl](n+1) + UDP + H(+)</text>
        <dbReference type="Rhea" id="RHEA:19929"/>
        <dbReference type="Rhea" id="RHEA-COMP:10033"/>
        <dbReference type="Rhea" id="RHEA-COMP:10034"/>
        <dbReference type="ChEBI" id="CHEBI:15378"/>
        <dbReference type="ChEBI" id="CHEBI:18246"/>
        <dbReference type="ChEBI" id="CHEBI:58223"/>
        <dbReference type="ChEBI" id="CHEBI:58885"/>
        <dbReference type="EC" id="2.4.1.12"/>
    </reaction>
</comment>
<evidence type="ECO:0000256" key="5">
    <source>
        <dbReference type="ARBA" id="ARBA00022676"/>
    </source>
</evidence>
<organism evidence="15 16">
    <name type="scientific">Clostridium saudiense</name>
    <dbReference type="NCBI Taxonomy" id="1414720"/>
    <lineage>
        <taxon>Bacteria</taxon>
        <taxon>Bacillati</taxon>
        <taxon>Bacillota</taxon>
        <taxon>Clostridia</taxon>
        <taxon>Eubacteriales</taxon>
        <taxon>Clostridiaceae</taxon>
        <taxon>Clostridium</taxon>
    </lineage>
</organism>
<feature type="transmembrane region" description="Helical" evidence="12">
    <location>
        <begin position="284"/>
        <end position="303"/>
    </location>
</feature>
<reference evidence="15 16" key="1">
    <citation type="journal article" date="2021" name="Sci. Rep.">
        <title>The distribution of antibiotic resistance genes in chicken gut microbiota commensals.</title>
        <authorList>
            <person name="Juricova H."/>
            <person name="Matiasovicova J."/>
            <person name="Kubasova T."/>
            <person name="Cejkova D."/>
            <person name="Rychlik I."/>
        </authorList>
    </citation>
    <scope>NUCLEOTIDE SEQUENCE [LARGE SCALE GENOMIC DNA]</scope>
    <source>
        <strain evidence="15 16">An435</strain>
    </source>
</reference>
<dbReference type="PANTHER" id="PTHR43867">
    <property type="entry name" value="CELLULOSE SYNTHASE CATALYTIC SUBUNIT A [UDP-FORMING]"/>
    <property type="match status" value="1"/>
</dbReference>
<feature type="transmembrane region" description="Helical" evidence="12">
    <location>
        <begin position="386"/>
        <end position="411"/>
    </location>
</feature>
<dbReference type="RefSeq" id="WP_195963825.1">
    <property type="nucleotide sequence ID" value="NZ_JACJLL010000016.1"/>
</dbReference>
<evidence type="ECO:0000256" key="6">
    <source>
        <dbReference type="ARBA" id="ARBA00022679"/>
    </source>
</evidence>
<evidence type="ECO:0000259" key="14">
    <source>
        <dbReference type="Pfam" id="PF07238"/>
    </source>
</evidence>
<dbReference type="SUPFAM" id="SSF141371">
    <property type="entry name" value="PilZ domain-like"/>
    <property type="match status" value="1"/>
</dbReference>
<evidence type="ECO:0000256" key="11">
    <source>
        <dbReference type="ARBA" id="ARBA00048682"/>
    </source>
</evidence>
<dbReference type="InterPro" id="IPR009875">
    <property type="entry name" value="PilZ_domain"/>
</dbReference>
<dbReference type="Gene3D" id="2.40.10.220">
    <property type="entry name" value="predicted glycosyltransferase like domains"/>
    <property type="match status" value="1"/>
</dbReference>
<evidence type="ECO:0000256" key="4">
    <source>
        <dbReference type="ARBA" id="ARBA00022519"/>
    </source>
</evidence>
<evidence type="ECO:0000256" key="1">
    <source>
        <dbReference type="ARBA" id="ARBA00004429"/>
    </source>
</evidence>
<dbReference type="InterPro" id="IPR029044">
    <property type="entry name" value="Nucleotide-diphossugar_trans"/>
</dbReference>
<accession>A0ABS2FDF8</accession>
<dbReference type="InterPro" id="IPR001173">
    <property type="entry name" value="Glyco_trans_2-like"/>
</dbReference>
<proteinExistence type="predicted"/>
<evidence type="ECO:0000256" key="12">
    <source>
        <dbReference type="SAM" id="Phobius"/>
    </source>
</evidence>
<comment type="subcellular location">
    <subcellularLocation>
        <location evidence="1">Cell inner membrane</location>
        <topology evidence="1">Multi-pass membrane protein</topology>
    </subcellularLocation>
</comment>
<dbReference type="Pfam" id="PF07238">
    <property type="entry name" value="PilZ"/>
    <property type="match status" value="1"/>
</dbReference>
<dbReference type="CDD" id="cd06421">
    <property type="entry name" value="CESA_CelA_like"/>
    <property type="match status" value="1"/>
</dbReference>
<keyword evidence="9 12" id="KW-1133">Transmembrane helix</keyword>
<keyword evidence="7 12" id="KW-0812">Transmembrane</keyword>
<sequence>MDVLICTYNEPLDLLQKTIIASKNLDYPQNKLKIYVCDDGHRAELKNLCRKYNVNYITRDNNEGAKAGNINNALNIITGDLFAVLDADMIPKKNFLTKTVGYFSNENMAFVQTPQVYYNQDMYQYNLNKKIPNEQDFFMRDVEEARAANNAVLHVGTNAVFRKKYVMEIGGYPTCSITEDMAVGMLLQAKGYDSEFINEELALGLSATTFTELVKQRDRWCRGNLQVIKKFNVLFNKDLTLGQKIAYLDGVVYWLSSIQKLIYILSPLIFLLSYKLIIDSPVKSLLIMFIPFLLGQILIFNILSPRTRSLKWSHYYEVAMAPHITLSILREIFCLKLKFNVTSKDITTNKKQFQFKMALPHILIAIASILAWIFGTIYLLTNKINLGSYLINIIWSIYNFWGSIICIKVAYQNPIYRKSERISIKENISIFINTAQGKLTGSLIDISEKGMAISLDSPLDVKLGTKLNVHINDNIIPCTVARNKDKLFGLFFDSLTNDQLDFIMNIYVNNLQPYYDTKKSQKYVEESLSKKSIFHLVTHKH</sequence>
<feature type="transmembrane region" description="Helical" evidence="12">
    <location>
        <begin position="261"/>
        <end position="278"/>
    </location>
</feature>
<keyword evidence="10 12" id="KW-0472">Membrane</keyword>
<evidence type="ECO:0000256" key="10">
    <source>
        <dbReference type="ARBA" id="ARBA00023136"/>
    </source>
</evidence>
<evidence type="ECO:0000313" key="16">
    <source>
        <dbReference type="Proteomes" id="UP000767334"/>
    </source>
</evidence>
<keyword evidence="5" id="KW-0328">Glycosyltransferase</keyword>
<dbReference type="EC" id="2.4.1.12" evidence="2"/>
<protein>
    <recommendedName>
        <fullName evidence="2">cellulose synthase (UDP-forming)</fullName>
        <ecNumber evidence="2">2.4.1.12</ecNumber>
    </recommendedName>
</protein>
<keyword evidence="16" id="KW-1185">Reference proteome</keyword>
<feature type="domain" description="PilZ" evidence="14">
    <location>
        <begin position="417"/>
        <end position="501"/>
    </location>
</feature>
<evidence type="ECO:0000256" key="2">
    <source>
        <dbReference type="ARBA" id="ARBA00012539"/>
    </source>
</evidence>
<evidence type="ECO:0000256" key="7">
    <source>
        <dbReference type="ARBA" id="ARBA00022692"/>
    </source>
</evidence>
<dbReference type="Pfam" id="PF00535">
    <property type="entry name" value="Glycos_transf_2"/>
    <property type="match status" value="1"/>
</dbReference>
<keyword evidence="6" id="KW-0808">Transferase</keyword>
<evidence type="ECO:0000256" key="3">
    <source>
        <dbReference type="ARBA" id="ARBA00022475"/>
    </source>
</evidence>
<evidence type="ECO:0000256" key="8">
    <source>
        <dbReference type="ARBA" id="ARBA00022916"/>
    </source>
</evidence>
<dbReference type="SUPFAM" id="SSF53448">
    <property type="entry name" value="Nucleotide-diphospho-sugar transferases"/>
    <property type="match status" value="1"/>
</dbReference>
<dbReference type="Gene3D" id="3.90.550.10">
    <property type="entry name" value="Spore Coat Polysaccharide Biosynthesis Protein SpsA, Chain A"/>
    <property type="match status" value="1"/>
</dbReference>
<name>A0ABS2FDF8_9CLOT</name>